<keyword evidence="3" id="KW-0813">Transport</keyword>
<dbReference type="GO" id="GO:0006606">
    <property type="term" value="P:protein import into nucleus"/>
    <property type="evidence" value="ECO:0007669"/>
    <property type="project" value="TreeGrafter"/>
</dbReference>
<feature type="domain" description="Importin N-terminal" evidence="7">
    <location>
        <begin position="30"/>
        <end position="73"/>
    </location>
</feature>
<keyword evidence="4" id="KW-0963">Cytoplasm</keyword>
<sequence>MDGYQKKSGFLGSILKFVSEECQQSTPTRPLEIPLCATLYLKNFIRLNWKNIPKIPISERNLLKMVLPELICGAPGLVQIQLELILRIVISYDFEEYSATLVTKIMELLSSKDGKKVYGGLICVYSVIKTKEEFKEEFLGKILPLLIGLFESYREFNVSIVRNICRILWKSVKEDVHYHMMDPQCFSKWNENLLFILHQFTKEFKSSSEVTPYWSTCIYISKIFKVFMKNDVFELSDEVPGGFIDSFRKKYVESIIGILMNFERRNHYPEQFKDICFSILDASLEHPAISTLLYQNLEFLITKIIFYELIFTEKQNNLWVDDPVEYVRNTYESDATDSRTVSELILNLVGNDSALYSVTNWIFTILSNKSLPINEMYGILMLIYILKKNIISHIKNINIYFQKQFGFQPDFNFIEFILLQYIVPNLSSNVPFIRAICASIFGELYRSAKVFHESQNLQQVATILYNGLMDKEFPVQFCFVIPLAFLMEDLNEEQLVKSYLPRIVEVILKHMQKLEDTQLFMALQFISQKYVNLIQDIIPAIVRELVLSYQSDIADIPEGKNLFEEITVFQKALTYLQSIEVILENSKSCIPIIEILKPIIIPILLNVREEVSDLFLDIIKITTLLTYYGNITTELFAVFEKFIQIYFDWGSDFINDLLNPFDNFISKCPEYFVKRNLVKDVLSIYQESVSDTTYLLPISQLMEVVLVNCRGLIDDRIPNILDITFYGLERAKNTKEKEHFSLVLSNCIYYNPQIFLIYLNKTNKYQSLAEWIGIIKVKASNSSLKIHILALSSLLLNPVPTWHNLNLIIPIISTSILLLKQPNTQLIDEDKDELDEPDEDQTGEAYSILDPIDPSLFFSNSLKLFTTDPLIKQNIYSMLANEEQIFLNGL</sequence>
<evidence type="ECO:0000256" key="3">
    <source>
        <dbReference type="ARBA" id="ARBA00022448"/>
    </source>
</evidence>
<name>A0A6B2KXQ3_9EUKA</name>
<evidence type="ECO:0000256" key="4">
    <source>
        <dbReference type="ARBA" id="ARBA00022490"/>
    </source>
</evidence>
<protein>
    <recommendedName>
        <fullName evidence="7">Importin N-terminal domain-containing protein</fullName>
    </recommendedName>
</protein>
<keyword evidence="5" id="KW-0653">Protein transport</keyword>
<dbReference type="InterPro" id="IPR011989">
    <property type="entry name" value="ARM-like"/>
</dbReference>
<dbReference type="EMBL" id="GIBP01000468">
    <property type="protein sequence ID" value="NDV29437.1"/>
    <property type="molecule type" value="Transcribed_RNA"/>
</dbReference>
<evidence type="ECO:0000256" key="5">
    <source>
        <dbReference type="ARBA" id="ARBA00022927"/>
    </source>
</evidence>
<dbReference type="PANTHER" id="PTHR10997:SF18">
    <property type="entry name" value="D-IMPORTIN 7_RANBP7"/>
    <property type="match status" value="1"/>
</dbReference>
<comment type="subcellular location">
    <subcellularLocation>
        <location evidence="2">Cytoplasm</location>
    </subcellularLocation>
    <subcellularLocation>
        <location evidence="1">Nucleus</location>
    </subcellularLocation>
</comment>
<organism evidence="8">
    <name type="scientific">Arcella intermedia</name>
    <dbReference type="NCBI Taxonomy" id="1963864"/>
    <lineage>
        <taxon>Eukaryota</taxon>
        <taxon>Amoebozoa</taxon>
        <taxon>Tubulinea</taxon>
        <taxon>Elardia</taxon>
        <taxon>Arcellinida</taxon>
        <taxon>Sphaerothecina</taxon>
        <taxon>Arcellidae</taxon>
        <taxon>Arcella</taxon>
    </lineage>
</organism>
<evidence type="ECO:0000256" key="1">
    <source>
        <dbReference type="ARBA" id="ARBA00004123"/>
    </source>
</evidence>
<evidence type="ECO:0000259" key="7">
    <source>
        <dbReference type="PROSITE" id="PS50166"/>
    </source>
</evidence>
<dbReference type="InterPro" id="IPR016024">
    <property type="entry name" value="ARM-type_fold"/>
</dbReference>
<dbReference type="GO" id="GO:0005829">
    <property type="term" value="C:cytosol"/>
    <property type="evidence" value="ECO:0007669"/>
    <property type="project" value="TreeGrafter"/>
</dbReference>
<evidence type="ECO:0000256" key="2">
    <source>
        <dbReference type="ARBA" id="ARBA00004496"/>
    </source>
</evidence>
<dbReference type="Gene3D" id="1.25.10.10">
    <property type="entry name" value="Leucine-rich Repeat Variant"/>
    <property type="match status" value="1"/>
</dbReference>
<dbReference type="PANTHER" id="PTHR10997">
    <property type="entry name" value="IMPORTIN-7, 8, 11"/>
    <property type="match status" value="1"/>
</dbReference>
<dbReference type="InterPro" id="IPR001494">
    <property type="entry name" value="Importin-beta_N"/>
</dbReference>
<dbReference type="PROSITE" id="PS50166">
    <property type="entry name" value="IMPORTIN_B_NT"/>
    <property type="match status" value="1"/>
</dbReference>
<reference evidence="8" key="1">
    <citation type="journal article" date="2020" name="J. Eukaryot. Microbiol.">
        <title>De novo Sequencing, Assembly and Annotation of the Transcriptome for the Free-Living Testate Amoeba Arcella intermedia.</title>
        <authorList>
            <person name="Ribeiro G.M."/>
            <person name="Porfirio-Sousa A.L."/>
            <person name="Maurer-Alcala X.X."/>
            <person name="Katz L.A."/>
            <person name="Lahr D.J.G."/>
        </authorList>
    </citation>
    <scope>NUCLEOTIDE SEQUENCE</scope>
</reference>
<proteinExistence type="predicted"/>
<dbReference type="GO" id="GO:0005635">
    <property type="term" value="C:nuclear envelope"/>
    <property type="evidence" value="ECO:0007669"/>
    <property type="project" value="TreeGrafter"/>
</dbReference>
<accession>A0A6B2KXQ3</accession>
<dbReference type="SUPFAM" id="SSF48371">
    <property type="entry name" value="ARM repeat"/>
    <property type="match status" value="1"/>
</dbReference>
<evidence type="ECO:0000256" key="6">
    <source>
        <dbReference type="ARBA" id="ARBA00023242"/>
    </source>
</evidence>
<dbReference type="GO" id="GO:0031267">
    <property type="term" value="F:small GTPase binding"/>
    <property type="evidence" value="ECO:0007669"/>
    <property type="project" value="InterPro"/>
</dbReference>
<keyword evidence="6" id="KW-0539">Nucleus</keyword>
<evidence type="ECO:0000313" key="8">
    <source>
        <dbReference type="EMBL" id="NDV29437.1"/>
    </source>
</evidence>
<dbReference type="AlphaFoldDB" id="A0A6B2KXQ3"/>